<keyword evidence="1" id="KW-0472">Membrane</keyword>
<evidence type="ECO:0000313" key="3">
    <source>
        <dbReference type="Proteomes" id="UP000219338"/>
    </source>
</evidence>
<feature type="transmembrane region" description="Helical" evidence="1">
    <location>
        <begin position="118"/>
        <end position="144"/>
    </location>
</feature>
<keyword evidence="1" id="KW-1133">Transmembrane helix</keyword>
<accession>A0A284QSG1</accession>
<dbReference type="Proteomes" id="UP000219338">
    <property type="component" value="Unassembled WGS sequence"/>
</dbReference>
<sequence>MSAFYRCFRRSRAQGPILNDGTHRSYGAIEAALAGIHNIETRNRLLNHPLIRKTQGIGILAKTIVVLLTILFALICIAIMTAITSAFCGACIVVGHWLLLHLSCPQSPYSQVSFWSTFLVGFWGSMAAFLPFGVLSVSLQACFMRASDRAFRIFRFVLSILWVGVDCAAGVPLVGHYYGIERLGLEYAVGAAYTAWAVGWFVFTVTVLCMLRAV</sequence>
<feature type="transmembrane region" description="Helical" evidence="1">
    <location>
        <begin position="65"/>
        <end position="98"/>
    </location>
</feature>
<keyword evidence="3" id="KW-1185">Reference proteome</keyword>
<organism evidence="2 3">
    <name type="scientific">Armillaria ostoyae</name>
    <name type="common">Armillaria root rot fungus</name>
    <dbReference type="NCBI Taxonomy" id="47428"/>
    <lineage>
        <taxon>Eukaryota</taxon>
        <taxon>Fungi</taxon>
        <taxon>Dikarya</taxon>
        <taxon>Basidiomycota</taxon>
        <taxon>Agaricomycotina</taxon>
        <taxon>Agaricomycetes</taxon>
        <taxon>Agaricomycetidae</taxon>
        <taxon>Agaricales</taxon>
        <taxon>Marasmiineae</taxon>
        <taxon>Physalacriaceae</taxon>
        <taxon>Armillaria</taxon>
    </lineage>
</organism>
<dbReference type="AlphaFoldDB" id="A0A284QSG1"/>
<evidence type="ECO:0000313" key="2">
    <source>
        <dbReference type="EMBL" id="SJK99414.1"/>
    </source>
</evidence>
<feature type="transmembrane region" description="Helical" evidence="1">
    <location>
        <begin position="190"/>
        <end position="211"/>
    </location>
</feature>
<dbReference type="EMBL" id="FUEG01000002">
    <property type="protein sequence ID" value="SJK99414.1"/>
    <property type="molecule type" value="Genomic_DNA"/>
</dbReference>
<dbReference type="OrthoDB" id="2862910at2759"/>
<dbReference type="OMA" id="HNIETRN"/>
<proteinExistence type="predicted"/>
<gene>
    <name evidence="2" type="ORF">ARMOST_02713</name>
</gene>
<keyword evidence="1" id="KW-0812">Transmembrane</keyword>
<protein>
    <submittedName>
        <fullName evidence="2">Uncharacterized protein</fullName>
    </submittedName>
</protein>
<name>A0A284QSG1_ARMOS</name>
<evidence type="ECO:0000256" key="1">
    <source>
        <dbReference type="SAM" id="Phobius"/>
    </source>
</evidence>
<reference evidence="3" key="1">
    <citation type="journal article" date="2017" name="Nat. Ecol. Evol.">
        <title>Genome expansion and lineage-specific genetic innovations in the forest pathogenic fungi Armillaria.</title>
        <authorList>
            <person name="Sipos G."/>
            <person name="Prasanna A.N."/>
            <person name="Walter M.C."/>
            <person name="O'Connor E."/>
            <person name="Balint B."/>
            <person name="Krizsan K."/>
            <person name="Kiss B."/>
            <person name="Hess J."/>
            <person name="Varga T."/>
            <person name="Slot J."/>
            <person name="Riley R."/>
            <person name="Boka B."/>
            <person name="Rigling D."/>
            <person name="Barry K."/>
            <person name="Lee J."/>
            <person name="Mihaltcheva S."/>
            <person name="LaButti K."/>
            <person name="Lipzen A."/>
            <person name="Waldron R."/>
            <person name="Moloney N.M."/>
            <person name="Sperisen C."/>
            <person name="Kredics L."/>
            <person name="Vagvoelgyi C."/>
            <person name="Patrignani A."/>
            <person name="Fitzpatrick D."/>
            <person name="Nagy I."/>
            <person name="Doyle S."/>
            <person name="Anderson J.B."/>
            <person name="Grigoriev I.V."/>
            <person name="Gueldener U."/>
            <person name="Muensterkoetter M."/>
            <person name="Nagy L.G."/>
        </authorList>
    </citation>
    <scope>NUCLEOTIDE SEQUENCE [LARGE SCALE GENOMIC DNA]</scope>
    <source>
        <strain evidence="3">C18/9</strain>
    </source>
</reference>
<feature type="transmembrane region" description="Helical" evidence="1">
    <location>
        <begin position="156"/>
        <end position="178"/>
    </location>
</feature>